<dbReference type="CDD" id="cd00637">
    <property type="entry name" value="7tm_classA_rhodopsin-like"/>
    <property type="match status" value="1"/>
</dbReference>
<keyword evidence="3 5" id="KW-1133">Transmembrane helix</keyword>
<evidence type="ECO:0000256" key="4">
    <source>
        <dbReference type="ARBA" id="ARBA00023136"/>
    </source>
</evidence>
<dbReference type="PANTHER" id="PTHR31627:SF42">
    <property type="entry name" value="G_PROTEIN_RECEP_F1_2 DOMAIN-CONTAINING PROTEIN-RELATED"/>
    <property type="match status" value="1"/>
</dbReference>
<feature type="non-terminal residue" evidence="7">
    <location>
        <position position="1"/>
    </location>
</feature>
<dbReference type="GO" id="GO:0016020">
    <property type="term" value="C:membrane"/>
    <property type="evidence" value="ECO:0007669"/>
    <property type="project" value="UniProtKB-SubCell"/>
</dbReference>
<feature type="transmembrane region" description="Helical" evidence="5">
    <location>
        <begin position="45"/>
        <end position="67"/>
    </location>
</feature>
<gene>
    <name evidence="7" type="ORF">MSPICULIGERA_LOCUS19016</name>
</gene>
<evidence type="ECO:0000313" key="7">
    <source>
        <dbReference type="EMBL" id="CAJ0580835.1"/>
    </source>
</evidence>
<feature type="domain" description="G-protein coupled receptors family 1 profile" evidence="6">
    <location>
        <begin position="24"/>
        <end position="277"/>
    </location>
</feature>
<feature type="transmembrane region" description="Helical" evidence="5">
    <location>
        <begin position="176"/>
        <end position="199"/>
    </location>
</feature>
<dbReference type="Gene3D" id="1.20.1070.10">
    <property type="entry name" value="Rhodopsin 7-helix transmembrane proteins"/>
    <property type="match status" value="1"/>
</dbReference>
<accession>A0AA36GCZ0</accession>
<keyword evidence="8" id="KW-1185">Reference proteome</keyword>
<keyword evidence="4 5" id="KW-0472">Membrane</keyword>
<feature type="transmembrane region" description="Helical" evidence="5">
    <location>
        <begin position="87"/>
        <end position="108"/>
    </location>
</feature>
<dbReference type="Pfam" id="PF10323">
    <property type="entry name" value="7TM_GPCR_Srv"/>
    <property type="match status" value="1"/>
</dbReference>
<evidence type="ECO:0000313" key="8">
    <source>
        <dbReference type="Proteomes" id="UP001177023"/>
    </source>
</evidence>
<dbReference type="InterPro" id="IPR051119">
    <property type="entry name" value="Nematode_SR-like"/>
</dbReference>
<evidence type="ECO:0000259" key="6">
    <source>
        <dbReference type="PROSITE" id="PS50262"/>
    </source>
</evidence>
<dbReference type="PANTHER" id="PTHR31627">
    <property type="entry name" value="SERPENTINE RECEPTOR CLASS GAMMA-RELATED"/>
    <property type="match status" value="1"/>
</dbReference>
<dbReference type="PROSITE" id="PS50262">
    <property type="entry name" value="G_PROTEIN_RECEP_F1_2"/>
    <property type="match status" value="1"/>
</dbReference>
<dbReference type="InterPro" id="IPR017452">
    <property type="entry name" value="GPCR_Rhodpsn_7TM"/>
</dbReference>
<organism evidence="7 8">
    <name type="scientific">Mesorhabditis spiculigera</name>
    <dbReference type="NCBI Taxonomy" id="96644"/>
    <lineage>
        <taxon>Eukaryota</taxon>
        <taxon>Metazoa</taxon>
        <taxon>Ecdysozoa</taxon>
        <taxon>Nematoda</taxon>
        <taxon>Chromadorea</taxon>
        <taxon>Rhabditida</taxon>
        <taxon>Rhabditina</taxon>
        <taxon>Rhabditomorpha</taxon>
        <taxon>Rhabditoidea</taxon>
        <taxon>Rhabditidae</taxon>
        <taxon>Mesorhabditinae</taxon>
        <taxon>Mesorhabditis</taxon>
    </lineage>
</organism>
<dbReference type="InterPro" id="IPR019426">
    <property type="entry name" value="7TM_GPCR_serpentine_rcpt_Srv"/>
</dbReference>
<feature type="transmembrane region" description="Helical" evidence="5">
    <location>
        <begin position="12"/>
        <end position="33"/>
    </location>
</feature>
<dbReference type="Proteomes" id="UP001177023">
    <property type="component" value="Unassembled WGS sequence"/>
</dbReference>
<protein>
    <recommendedName>
        <fullName evidence="6">G-protein coupled receptors family 1 profile domain-containing protein</fullName>
    </recommendedName>
</protein>
<proteinExistence type="predicted"/>
<evidence type="ECO:0000256" key="2">
    <source>
        <dbReference type="ARBA" id="ARBA00022692"/>
    </source>
</evidence>
<evidence type="ECO:0000256" key="5">
    <source>
        <dbReference type="SAM" id="Phobius"/>
    </source>
</evidence>
<feature type="transmembrane region" description="Helical" evidence="5">
    <location>
        <begin position="256"/>
        <end position="276"/>
    </location>
</feature>
<comment type="caution">
    <text evidence="7">The sequence shown here is derived from an EMBL/GenBank/DDBJ whole genome shotgun (WGS) entry which is preliminary data.</text>
</comment>
<sequence length="311" mass="34871">MSSPGIGVFVEYTSTAISLICLPINILFVIIVLREPKHPILGTPFFRLCIHLSMADILMALFSLILFKMPIFGWLPDSIFTESWAVVPIAGINYLVHAQAIGIIFIAINRFTAVYYPIQHKQVWWKPSTTTLLLIIQWTIPVLVVIPLFFTKFSFVTDHVTGSVSVTAKDPVVHKAYFMGVAFVDGVVINVIVSALYIAMFVRVRSHVVVRRPEQLVARLALSAFVIFVSYLALGVFSILSALAPPTETWSYNYRTLWFVVNDVLCASNAPVLLILNRPIRRIFLSRIGIENDLPKSPVTKESLVPLDTRL</sequence>
<comment type="subcellular location">
    <subcellularLocation>
        <location evidence="1">Membrane</location>
        <topology evidence="1">Multi-pass membrane protein</topology>
    </subcellularLocation>
</comment>
<keyword evidence="2 5" id="KW-0812">Transmembrane</keyword>
<dbReference type="SUPFAM" id="SSF81321">
    <property type="entry name" value="Family A G protein-coupled receptor-like"/>
    <property type="match status" value="1"/>
</dbReference>
<dbReference type="EMBL" id="CATQJA010002662">
    <property type="protein sequence ID" value="CAJ0580835.1"/>
    <property type="molecule type" value="Genomic_DNA"/>
</dbReference>
<feature type="transmembrane region" description="Helical" evidence="5">
    <location>
        <begin position="220"/>
        <end position="244"/>
    </location>
</feature>
<reference evidence="7" key="1">
    <citation type="submission" date="2023-06" db="EMBL/GenBank/DDBJ databases">
        <authorList>
            <person name="Delattre M."/>
        </authorList>
    </citation>
    <scope>NUCLEOTIDE SEQUENCE</scope>
    <source>
        <strain evidence="7">AF72</strain>
    </source>
</reference>
<evidence type="ECO:0000256" key="1">
    <source>
        <dbReference type="ARBA" id="ARBA00004141"/>
    </source>
</evidence>
<dbReference type="AlphaFoldDB" id="A0AA36GCZ0"/>
<feature type="transmembrane region" description="Helical" evidence="5">
    <location>
        <begin position="129"/>
        <end position="150"/>
    </location>
</feature>
<name>A0AA36GCZ0_9BILA</name>
<evidence type="ECO:0000256" key="3">
    <source>
        <dbReference type="ARBA" id="ARBA00022989"/>
    </source>
</evidence>